<dbReference type="InterPro" id="IPR002017">
    <property type="entry name" value="Spectrin_repeat"/>
</dbReference>
<dbReference type="GO" id="GO:0019899">
    <property type="term" value="F:enzyme binding"/>
    <property type="evidence" value="ECO:0007669"/>
    <property type="project" value="UniProtKB-ARBA"/>
</dbReference>
<dbReference type="InterPro" id="IPR003599">
    <property type="entry name" value="Ig_sub"/>
</dbReference>
<dbReference type="GO" id="GO:0045989">
    <property type="term" value="P:positive regulation of striated muscle contraction"/>
    <property type="evidence" value="ECO:0007669"/>
    <property type="project" value="UniProtKB-ARBA"/>
</dbReference>
<dbReference type="SMART" id="SM00409">
    <property type="entry name" value="IG"/>
    <property type="match status" value="6"/>
</dbReference>
<evidence type="ECO:0000259" key="7">
    <source>
        <dbReference type="PROSITE" id="PS50835"/>
    </source>
</evidence>
<reference evidence="9" key="1">
    <citation type="submission" date="2017-02" db="UniProtKB">
        <authorList>
            <consortium name="WormBaseParasite"/>
        </authorList>
    </citation>
    <scope>IDENTIFICATION</scope>
</reference>
<feature type="domain" description="Ig-like" evidence="7">
    <location>
        <begin position="1965"/>
        <end position="2054"/>
    </location>
</feature>
<feature type="domain" description="Ig-like" evidence="7">
    <location>
        <begin position="1570"/>
        <end position="1658"/>
    </location>
</feature>
<keyword evidence="4" id="KW-1015">Disulfide bond</keyword>
<dbReference type="InterPro" id="IPR036179">
    <property type="entry name" value="Ig-like_dom_sf"/>
</dbReference>
<evidence type="ECO:0000256" key="6">
    <source>
        <dbReference type="SAM" id="Coils"/>
    </source>
</evidence>
<dbReference type="SUPFAM" id="SSF46966">
    <property type="entry name" value="Spectrin repeat"/>
    <property type="match status" value="2"/>
</dbReference>
<feature type="domain" description="Ig-like" evidence="7">
    <location>
        <begin position="2121"/>
        <end position="2211"/>
    </location>
</feature>
<dbReference type="Pfam" id="PF25101">
    <property type="entry name" value="Spectrin_7"/>
    <property type="match status" value="1"/>
</dbReference>
<evidence type="ECO:0000256" key="1">
    <source>
        <dbReference type="ARBA" id="ARBA00004496"/>
    </source>
</evidence>
<evidence type="ECO:0000313" key="8">
    <source>
        <dbReference type="Proteomes" id="UP000038045"/>
    </source>
</evidence>
<dbReference type="InterPro" id="IPR058157">
    <property type="entry name" value="Spectrin_met"/>
</dbReference>
<feature type="coiled-coil region" evidence="6">
    <location>
        <begin position="1321"/>
        <end position="1355"/>
    </location>
</feature>
<feature type="domain" description="Ig-like" evidence="7">
    <location>
        <begin position="1675"/>
        <end position="1763"/>
    </location>
</feature>
<evidence type="ECO:0000256" key="2">
    <source>
        <dbReference type="ARBA" id="ARBA00022490"/>
    </source>
</evidence>
<dbReference type="InterPro" id="IPR003598">
    <property type="entry name" value="Ig_sub2"/>
</dbReference>
<comment type="subcellular location">
    <subcellularLocation>
        <location evidence="1">Cytoplasm</location>
    </subcellularLocation>
</comment>
<dbReference type="FunFam" id="2.60.40.10:FF:000425">
    <property type="entry name" value="Myosin light chain kinase"/>
    <property type="match status" value="3"/>
</dbReference>
<dbReference type="GO" id="GO:0005886">
    <property type="term" value="C:plasma membrane"/>
    <property type="evidence" value="ECO:0007669"/>
    <property type="project" value="TreeGrafter"/>
</dbReference>
<evidence type="ECO:0000256" key="4">
    <source>
        <dbReference type="ARBA" id="ARBA00023157"/>
    </source>
</evidence>
<protein>
    <submittedName>
        <fullName evidence="9">Titin</fullName>
    </submittedName>
</protein>
<dbReference type="PANTHER" id="PTHR45080">
    <property type="entry name" value="CONTACTIN 5"/>
    <property type="match status" value="1"/>
</dbReference>
<evidence type="ECO:0000256" key="3">
    <source>
        <dbReference type="ARBA" id="ARBA00022729"/>
    </source>
</evidence>
<feature type="domain" description="Ig-like" evidence="7">
    <location>
        <begin position="2219"/>
        <end position="2309"/>
    </location>
</feature>
<accession>A0A0N4ZQ49</accession>
<keyword evidence="6" id="KW-0175">Coiled coil</keyword>
<dbReference type="SUPFAM" id="SSF48726">
    <property type="entry name" value="Immunoglobulin"/>
    <property type="match status" value="6"/>
</dbReference>
<keyword evidence="5" id="KW-0393">Immunoglobulin domain</keyword>
<dbReference type="PROSITE" id="PS50835">
    <property type="entry name" value="IG_LIKE"/>
    <property type="match status" value="6"/>
</dbReference>
<dbReference type="GO" id="GO:0031672">
    <property type="term" value="C:A band"/>
    <property type="evidence" value="ECO:0007669"/>
    <property type="project" value="UniProtKB-ARBA"/>
</dbReference>
<dbReference type="SMART" id="SM00150">
    <property type="entry name" value="SPEC"/>
    <property type="match status" value="2"/>
</dbReference>
<dbReference type="PANTHER" id="PTHR45080:SF8">
    <property type="entry name" value="IG-LIKE DOMAIN-CONTAINING PROTEIN"/>
    <property type="match status" value="1"/>
</dbReference>
<proteinExistence type="predicted"/>
<dbReference type="WBParaSite" id="PTRK_0001065300.2">
    <property type="protein sequence ID" value="PTRK_0001065300.2"/>
    <property type="gene ID" value="PTRK_0001065300"/>
</dbReference>
<dbReference type="GO" id="GO:0060298">
    <property type="term" value="P:positive regulation of sarcomere organization"/>
    <property type="evidence" value="ECO:0007669"/>
    <property type="project" value="UniProtKB-ARBA"/>
</dbReference>
<dbReference type="InterPro" id="IPR013098">
    <property type="entry name" value="Ig_I-set"/>
</dbReference>
<dbReference type="GO" id="GO:0007156">
    <property type="term" value="P:homophilic cell adhesion via plasma membrane adhesion molecules"/>
    <property type="evidence" value="ECO:0007669"/>
    <property type="project" value="TreeGrafter"/>
</dbReference>
<dbReference type="Pfam" id="PF07679">
    <property type="entry name" value="I-set"/>
    <property type="match status" value="6"/>
</dbReference>
<dbReference type="STRING" id="131310.A0A0N4ZQ49"/>
<dbReference type="FunFam" id="2.60.40.10:FF:000107">
    <property type="entry name" value="Myosin, light chain kinase a"/>
    <property type="match status" value="2"/>
</dbReference>
<dbReference type="InterPro" id="IPR056701">
    <property type="entry name" value="DUF7799"/>
</dbReference>
<sequence length="2354" mass="270365">MMKGDNISTTTLSTIAINAKNNATIVLAMLKSVDYISLRVTSMNPPILELGENLGNCTTLHEMHKDLMKRLTSKQDQVDELLSRADQLVVEQKDTDIYVYEAMAKSLAVAWKELLRRLEMRGYLLKDAVSFYQMIGNHEELCEQIKGMLKGRNRRQLNDAMNEIVDLTCDAVDLGSWIITQIRTLGALSDDEDSFKDILKSCLLIEKNMLNLTANWELVGELKRRYQEEEEKLEKMIPIQIEKSREPPKIKDLEDEISEIEKWFNRTEVAFQKNPNIASDLIPEIKSQRKSLNKIIGFIDCEPQYYHLTPRVTNLMMSIESFLRLLENNQKGHKKFNQFINACDMLLHQLDNMITDLRDSTPAMAGELAPLARSKVKALLEFGNELIKGHIEDEVVSRKCNELQRKLSQIELMADRIILGQNDRYNNEIDRINKWMHDHGEVFLRSHQTLGIDSNESSKFLLEHENFGRELMSKQHEINAIANKMNANPPDDEVIVNKFLKLQNDFEKLSRYIENRIRLGCSYNQVKKFGRDLDASFNTLVNLLNEERNFNDSNVATRMVNVFHVIQETLTQERHHANKFITDIEKFGDEFMDKLQAKEQMYKMQESHFNKFKEITNAWEDWQKERSKVIEATSTFEEIQCWQEETIELIKILEDKIKNITKEEDIKIIEDGFEKLEKMMPEIKEKIERIVDVKSEVVNQIIDKERFIEEKKEMIKKRLEVIKEQEEVAEGQISIIKPPQSSLTEVVIDEAEEICEWQSVAYNQIQAIKEEIMKDISNKVQFGKIENVIYNVEKALPKIKEKIEKIVKDKDVKDEVLDRIEQMQNIIEEETTFILEEVYRIKINDDGTENIQLKETIKEIKEIQDEAMIQIEEAKHEMTKDITDIHVTKVEDVVVRIGKALPRVNEKLNVVFTKIPPRTPQVCKLIENQKVIEECIHEIVTEVDRVKKRVPQVNVEQTIEEVNWVHQEHMEKPQVKRTPEVNVEETIEESNWVHREHMEQPQVKRIPHVNVDQTIEESSLVHKETMEASESIREPISKVSVEEIEWVQKELLENIDIIKPSIAKITSEEEISRIENFVLKAETAISQIKPKIEVMKAHISTTNPQIAKLIEIQKVIEEETIIIKEELEKAKFVLQRDVEKIVEEVALIQNEVIQSMEKIKPTIVEITKEEELKKVEDIIIKAEEAVSYTKPKIEITISKIPSSRKQFAKLIQYQEQIEEETRIIKEEVQKIRVSIPIKKIITEVTSWQVDTLTKIDDIKKELPKVSTKDHALKLYDAINGIDNEIPKYQGKIVSLPSVINAEIIEVKERQKIIEEETIILKEDFQKIILNIENEEKSLRERKKSIVEEISRLQDKCIEKVEEMKKKIRLIETEEHVKQFEEILLRVKDDALKEIPEKINSIIQKAPEDMIEIGGIMKKQRVIEEEIQVIEEEFMKICLSIPKEITIATKILEEVSCWQIETIEILNLVKDKVKKITKEDEITSIENDIYEIEIKSPVIQEKINEAISHSMEPSILLNDVIHRQKVIEEETSIILNEIEIIKKKMNEDRKKITVDEVYIVEDVEEKIYLKPTILTPLNDIEANEGSKVDISASISGSPQPIVKWKKNGKEINESKDIKMSMDKNVATLTITEVFITDSAVYTLAIENSLGNDESSATLLVKTNRDGKEKSPDSLKPIFEKELKSTTVEEGEIVILDCIVKAKPEPEIIWYKEEVLIREDYRISLRYIGDHCTLTIRNCCFEDSGLYKCLARNVNGETTNFCRVTVHKKNRSIPPKTPPKPKSFILPTPPAFVPSLVNVTVEENEKAEFFVKVSGDPEPQLEWKFEDQPILVNNRVKIIGDEDGWSRLIIENVIPSDVGLYTITAYNEVGEARSGATLNIKPKENGIIQKETIQDIEGKKTYEIGNELIARTKQFINDHGGYWTDGGFTGTPTPPPVPKHRINQIVTEDYGEIEYTEVGLSPTATVPEFIKPLPSEVTINEGEETTVECMMVGNPRPKIEWFFNNNRIGSYDKSLEIKCSGDTYSLIFKNPSPNLSGFYKMVATNLKGTGESATVIHIRPKSLIPTATKNHSRPAFWRQCNGSQDKGGELYKNVLKSSDYSNKYCSTDDSISISKNESTGQSPHFSQTLSSTVTSIGDSAVFEGTVTGWPVPEIIWHKDGVLLDESQSPHIVSSYIGSKVRLSFRKTSPNDSAKYTCTAKNAFGLATSSAQLVVRPKTVAPDFLKRLISEEAIKGQPLKWQVKITGDPEPQVTWLINGVELKNGENGFFVEYEGNCTYTMIIPEVNASHGGQYTCLAENIAGEARSTADLVVRNADQAPGSYFHVTKVMEGTKIGNEEISKNEVFSIETPKKNYEI</sequence>
<dbReference type="InterPro" id="IPR050958">
    <property type="entry name" value="Cell_Adh-Cytoskel_Orgn"/>
</dbReference>
<dbReference type="GO" id="GO:0040017">
    <property type="term" value="P:positive regulation of locomotion"/>
    <property type="evidence" value="ECO:0007669"/>
    <property type="project" value="UniProtKB-ARBA"/>
</dbReference>
<name>A0A0N4ZQ49_PARTI</name>
<dbReference type="Gene3D" id="2.60.40.10">
    <property type="entry name" value="Immunoglobulins"/>
    <property type="match status" value="6"/>
</dbReference>
<dbReference type="Pfam" id="PF25075">
    <property type="entry name" value="DUF7799"/>
    <property type="match status" value="1"/>
</dbReference>
<evidence type="ECO:0000313" key="9">
    <source>
        <dbReference type="WBParaSite" id="PTRK_0001065300.2"/>
    </source>
</evidence>
<keyword evidence="2" id="KW-0963">Cytoplasm</keyword>
<organism evidence="8 9">
    <name type="scientific">Parastrongyloides trichosuri</name>
    <name type="common">Possum-specific nematode worm</name>
    <dbReference type="NCBI Taxonomy" id="131310"/>
    <lineage>
        <taxon>Eukaryota</taxon>
        <taxon>Metazoa</taxon>
        <taxon>Ecdysozoa</taxon>
        <taxon>Nematoda</taxon>
        <taxon>Chromadorea</taxon>
        <taxon>Rhabditida</taxon>
        <taxon>Tylenchina</taxon>
        <taxon>Panagrolaimomorpha</taxon>
        <taxon>Strongyloidoidea</taxon>
        <taxon>Strongyloididae</taxon>
        <taxon>Parastrongyloides</taxon>
    </lineage>
</organism>
<dbReference type="Gene3D" id="1.20.58.60">
    <property type="match status" value="2"/>
</dbReference>
<feature type="domain" description="Ig-like" evidence="7">
    <location>
        <begin position="1788"/>
        <end position="1877"/>
    </location>
</feature>
<dbReference type="InterPro" id="IPR018159">
    <property type="entry name" value="Spectrin/alpha-actinin"/>
</dbReference>
<dbReference type="InterPro" id="IPR007110">
    <property type="entry name" value="Ig-like_dom"/>
</dbReference>
<evidence type="ECO:0000256" key="5">
    <source>
        <dbReference type="ARBA" id="ARBA00023319"/>
    </source>
</evidence>
<keyword evidence="3" id="KW-0732">Signal</keyword>
<dbReference type="SMART" id="SM00408">
    <property type="entry name" value="IGc2"/>
    <property type="match status" value="6"/>
</dbReference>
<dbReference type="Proteomes" id="UP000038045">
    <property type="component" value="Unplaced"/>
</dbReference>
<dbReference type="Pfam" id="PF00435">
    <property type="entry name" value="Spectrin"/>
    <property type="match status" value="1"/>
</dbReference>
<keyword evidence="8" id="KW-1185">Reference proteome</keyword>
<dbReference type="InterPro" id="IPR013783">
    <property type="entry name" value="Ig-like_fold"/>
</dbReference>